<protein>
    <submittedName>
        <fullName evidence="1">Uncharacterized protein</fullName>
    </submittedName>
</protein>
<dbReference type="EMBL" id="JARIHO010000031">
    <property type="protein sequence ID" value="KAJ7336126.1"/>
    <property type="molecule type" value="Genomic_DNA"/>
</dbReference>
<evidence type="ECO:0000313" key="1">
    <source>
        <dbReference type="EMBL" id="KAJ7336126.1"/>
    </source>
</evidence>
<sequence length="201" mass="22780">MTQTVKPAQFKSSSQDIFKESISPGLVHLYLSVTRWMRSMGVGRPHKQTSESIFTIRFHRTPRTSVMLFRHPVYFGHFACSRRSVPPLLCIRTPLTMQHALRLARPCGHMPRCPVAPSLAVSLAVQPDNLRTACVSRQPFGGLKTHVDENGLEPLAHLWRLCLDMHFSQENRTCLRKMPTSLFVFDVFLVLSSGTDTGRHV</sequence>
<proteinExistence type="predicted"/>
<gene>
    <name evidence="1" type="ORF">DFH08DRAFT_283213</name>
</gene>
<comment type="caution">
    <text evidence="1">The sequence shown here is derived from an EMBL/GenBank/DDBJ whole genome shotgun (WGS) entry which is preliminary data.</text>
</comment>
<name>A0AAD7ELH2_9AGAR</name>
<accession>A0AAD7ELH2</accession>
<dbReference type="Proteomes" id="UP001218218">
    <property type="component" value="Unassembled WGS sequence"/>
</dbReference>
<organism evidence="1 2">
    <name type="scientific">Mycena albidolilacea</name>
    <dbReference type="NCBI Taxonomy" id="1033008"/>
    <lineage>
        <taxon>Eukaryota</taxon>
        <taxon>Fungi</taxon>
        <taxon>Dikarya</taxon>
        <taxon>Basidiomycota</taxon>
        <taxon>Agaricomycotina</taxon>
        <taxon>Agaricomycetes</taxon>
        <taxon>Agaricomycetidae</taxon>
        <taxon>Agaricales</taxon>
        <taxon>Marasmiineae</taxon>
        <taxon>Mycenaceae</taxon>
        <taxon>Mycena</taxon>
    </lineage>
</organism>
<dbReference type="AlphaFoldDB" id="A0AAD7ELH2"/>
<keyword evidence="2" id="KW-1185">Reference proteome</keyword>
<reference evidence="1" key="1">
    <citation type="submission" date="2023-03" db="EMBL/GenBank/DDBJ databases">
        <title>Massive genome expansion in bonnet fungi (Mycena s.s.) driven by repeated elements and novel gene families across ecological guilds.</title>
        <authorList>
            <consortium name="Lawrence Berkeley National Laboratory"/>
            <person name="Harder C.B."/>
            <person name="Miyauchi S."/>
            <person name="Viragh M."/>
            <person name="Kuo A."/>
            <person name="Thoen E."/>
            <person name="Andreopoulos B."/>
            <person name="Lu D."/>
            <person name="Skrede I."/>
            <person name="Drula E."/>
            <person name="Henrissat B."/>
            <person name="Morin E."/>
            <person name="Kohler A."/>
            <person name="Barry K."/>
            <person name="LaButti K."/>
            <person name="Morin E."/>
            <person name="Salamov A."/>
            <person name="Lipzen A."/>
            <person name="Mereny Z."/>
            <person name="Hegedus B."/>
            <person name="Baldrian P."/>
            <person name="Stursova M."/>
            <person name="Weitz H."/>
            <person name="Taylor A."/>
            <person name="Grigoriev I.V."/>
            <person name="Nagy L.G."/>
            <person name="Martin F."/>
            <person name="Kauserud H."/>
        </authorList>
    </citation>
    <scope>NUCLEOTIDE SEQUENCE</scope>
    <source>
        <strain evidence="1">CBHHK002</strain>
    </source>
</reference>
<evidence type="ECO:0000313" key="2">
    <source>
        <dbReference type="Proteomes" id="UP001218218"/>
    </source>
</evidence>